<feature type="compositionally biased region" description="Pro residues" evidence="5">
    <location>
        <begin position="415"/>
        <end position="432"/>
    </location>
</feature>
<keyword evidence="2" id="KW-0645">Protease</keyword>
<dbReference type="PANTHER" id="PTHR43806">
    <property type="entry name" value="PEPTIDASE S8"/>
    <property type="match status" value="1"/>
</dbReference>
<proteinExistence type="inferred from homology"/>
<comment type="caution">
    <text evidence="7">The sequence shown here is derived from an EMBL/GenBank/DDBJ whole genome shotgun (WGS) entry which is preliminary data.</text>
</comment>
<sequence>MAEYNELVVALPYRSVVTEALGNLGIKLGESRPNDSDERLGLALLTLMGLDDPLRPDPPDAAAPWKDHWVAAYDLVTKDPAVRTPSNVDVLLRALRLGIGKENGGWYPEFGKNRDISDVEGLPYISGGLDPRMPPVPVDPPAKRIPTKVDGRLPGEGVEVALLDTAIFPNTRLAGGYLAGHHDKYDPERPVDMPAPVGHSAFITGLILDRAPGAQVIVRKVLSDEEAKATTWDLATKMAGLVGSGVSILVLACGCYTADGQAPLVLRKAIELLTPGILILAAAGNHGDVKTKEGAIVSPKSPTFPAAQPEVLAVGADNAAGEPASFSPNAPWVGLWAPGVGVESEYLDGDVIVVKDDVTEHVPFKGYARWSGTSFSVATAAGEIAARTRPGQVTPHQAAAQLLSGAATTTAIHPSPRPYPRPLAPVPIPVPYPRRSRANGRALISNPRPFALDRRRSP</sequence>
<feature type="domain" description="Peptidase S8/S53" evidence="6">
    <location>
        <begin position="198"/>
        <end position="406"/>
    </location>
</feature>
<evidence type="ECO:0000256" key="2">
    <source>
        <dbReference type="ARBA" id="ARBA00022670"/>
    </source>
</evidence>
<evidence type="ECO:0000256" key="3">
    <source>
        <dbReference type="ARBA" id="ARBA00022801"/>
    </source>
</evidence>
<evidence type="ECO:0000259" key="6">
    <source>
        <dbReference type="Pfam" id="PF00082"/>
    </source>
</evidence>
<dbReference type="EMBL" id="BLPG01000001">
    <property type="protein sequence ID" value="GFJ88409.1"/>
    <property type="molecule type" value="Genomic_DNA"/>
</dbReference>
<reference evidence="7 8" key="1">
    <citation type="submission" date="2020-03" db="EMBL/GenBank/DDBJ databases">
        <title>Whole genome shotgun sequence of Phytohabitans rumicis NBRC 108638.</title>
        <authorList>
            <person name="Komaki H."/>
            <person name="Tamura T."/>
        </authorList>
    </citation>
    <scope>NUCLEOTIDE SEQUENCE [LARGE SCALE GENOMIC DNA]</scope>
    <source>
        <strain evidence="7 8">NBRC 108638</strain>
    </source>
</reference>
<evidence type="ECO:0000313" key="8">
    <source>
        <dbReference type="Proteomes" id="UP000482960"/>
    </source>
</evidence>
<gene>
    <name evidence="7" type="ORF">Prum_020510</name>
</gene>
<dbReference type="GO" id="GO:0004252">
    <property type="term" value="F:serine-type endopeptidase activity"/>
    <property type="evidence" value="ECO:0007669"/>
    <property type="project" value="InterPro"/>
</dbReference>
<dbReference type="Proteomes" id="UP000482960">
    <property type="component" value="Unassembled WGS sequence"/>
</dbReference>
<name>A0A6V8L1B0_9ACTN</name>
<dbReference type="InterPro" id="IPR050131">
    <property type="entry name" value="Peptidase_S8_subtilisin-like"/>
</dbReference>
<protein>
    <recommendedName>
        <fullName evidence="6">Peptidase S8/S53 domain-containing protein</fullName>
    </recommendedName>
</protein>
<dbReference type="PANTHER" id="PTHR43806:SF11">
    <property type="entry name" value="CEREVISIN-RELATED"/>
    <property type="match status" value="1"/>
</dbReference>
<keyword evidence="8" id="KW-1185">Reference proteome</keyword>
<feature type="region of interest" description="Disordered" evidence="5">
    <location>
        <begin position="410"/>
        <end position="458"/>
    </location>
</feature>
<evidence type="ECO:0000256" key="4">
    <source>
        <dbReference type="ARBA" id="ARBA00022825"/>
    </source>
</evidence>
<comment type="similarity">
    <text evidence="1">Belongs to the peptidase S8 family.</text>
</comment>
<dbReference type="AlphaFoldDB" id="A0A6V8L1B0"/>
<dbReference type="CDD" id="cd00306">
    <property type="entry name" value="Peptidases_S8_S53"/>
    <property type="match status" value="1"/>
</dbReference>
<dbReference type="Gene3D" id="3.40.50.200">
    <property type="entry name" value="Peptidase S8/S53 domain"/>
    <property type="match status" value="1"/>
</dbReference>
<organism evidence="7 8">
    <name type="scientific">Phytohabitans rumicis</name>
    <dbReference type="NCBI Taxonomy" id="1076125"/>
    <lineage>
        <taxon>Bacteria</taxon>
        <taxon>Bacillati</taxon>
        <taxon>Actinomycetota</taxon>
        <taxon>Actinomycetes</taxon>
        <taxon>Micromonosporales</taxon>
        <taxon>Micromonosporaceae</taxon>
    </lineage>
</organism>
<evidence type="ECO:0000256" key="5">
    <source>
        <dbReference type="SAM" id="MobiDB-lite"/>
    </source>
</evidence>
<dbReference type="RefSeq" id="WP_173075720.1">
    <property type="nucleotide sequence ID" value="NZ_BLPG01000001.1"/>
</dbReference>
<keyword evidence="3" id="KW-0378">Hydrolase</keyword>
<keyword evidence="4" id="KW-0720">Serine protease</keyword>
<dbReference type="SUPFAM" id="SSF52743">
    <property type="entry name" value="Subtilisin-like"/>
    <property type="match status" value="1"/>
</dbReference>
<dbReference type="InterPro" id="IPR000209">
    <property type="entry name" value="Peptidase_S8/S53_dom"/>
</dbReference>
<reference evidence="7 8" key="2">
    <citation type="submission" date="2020-03" db="EMBL/GenBank/DDBJ databases">
        <authorList>
            <person name="Ichikawa N."/>
            <person name="Kimura A."/>
            <person name="Kitahashi Y."/>
            <person name="Uohara A."/>
        </authorList>
    </citation>
    <scope>NUCLEOTIDE SEQUENCE [LARGE SCALE GENOMIC DNA]</scope>
    <source>
        <strain evidence="7 8">NBRC 108638</strain>
    </source>
</reference>
<dbReference type="Pfam" id="PF00082">
    <property type="entry name" value="Peptidase_S8"/>
    <property type="match status" value="1"/>
</dbReference>
<dbReference type="GO" id="GO:0006508">
    <property type="term" value="P:proteolysis"/>
    <property type="evidence" value="ECO:0007669"/>
    <property type="project" value="UniProtKB-KW"/>
</dbReference>
<evidence type="ECO:0000313" key="7">
    <source>
        <dbReference type="EMBL" id="GFJ88409.1"/>
    </source>
</evidence>
<accession>A0A6V8L1B0</accession>
<dbReference type="InterPro" id="IPR036852">
    <property type="entry name" value="Peptidase_S8/S53_dom_sf"/>
</dbReference>
<evidence type="ECO:0000256" key="1">
    <source>
        <dbReference type="ARBA" id="ARBA00011073"/>
    </source>
</evidence>